<dbReference type="EMBL" id="CM039437">
    <property type="protein sequence ID" value="KAI4308250.1"/>
    <property type="molecule type" value="Genomic_DNA"/>
</dbReference>
<keyword evidence="2" id="KW-1185">Reference proteome</keyword>
<sequence length="292" mass="32961">MSSGGTHWCHECRQPIRIEGRDVICPNCHGGFVQELNEMQGFAPEFHQTPDIFYATHAALRQQRGSEPRFRLVSAVDNFIRQRMAGRNSNSDVRERSGSAPVPEQHWGVFRSGPYLIFHGQVPGFTVNNQLEELIEQIPVNDRRELELIIEQLSMNDRHGPPPPASVSSIVAMPTIKITQAHLHADSHCPVCQDRFELGSEARMMPCYHIYHSDCIVPWLVQHNSCPVCRVELPLEGGAINSCVNRSRGEWNDGSSSDNDSSRGRENSQQNHGRRNPLSFLWPFRSSSSNTN</sequence>
<comment type="caution">
    <text evidence="1">The sequence shown here is derived from an EMBL/GenBank/DDBJ whole genome shotgun (WGS) entry which is preliminary data.</text>
</comment>
<protein>
    <submittedName>
        <fullName evidence="1">Uncharacterized protein</fullName>
    </submittedName>
</protein>
<proteinExistence type="predicted"/>
<evidence type="ECO:0000313" key="1">
    <source>
        <dbReference type="EMBL" id="KAI4308250.1"/>
    </source>
</evidence>
<name>A0ACB9LFC1_BAUVA</name>
<dbReference type="Proteomes" id="UP000828941">
    <property type="component" value="Chromosome 12"/>
</dbReference>
<accession>A0ACB9LFC1</accession>
<evidence type="ECO:0000313" key="2">
    <source>
        <dbReference type="Proteomes" id="UP000828941"/>
    </source>
</evidence>
<organism evidence="1 2">
    <name type="scientific">Bauhinia variegata</name>
    <name type="common">Purple orchid tree</name>
    <name type="synonym">Phanera variegata</name>
    <dbReference type="NCBI Taxonomy" id="167791"/>
    <lineage>
        <taxon>Eukaryota</taxon>
        <taxon>Viridiplantae</taxon>
        <taxon>Streptophyta</taxon>
        <taxon>Embryophyta</taxon>
        <taxon>Tracheophyta</taxon>
        <taxon>Spermatophyta</taxon>
        <taxon>Magnoliopsida</taxon>
        <taxon>eudicotyledons</taxon>
        <taxon>Gunneridae</taxon>
        <taxon>Pentapetalae</taxon>
        <taxon>rosids</taxon>
        <taxon>fabids</taxon>
        <taxon>Fabales</taxon>
        <taxon>Fabaceae</taxon>
        <taxon>Cercidoideae</taxon>
        <taxon>Cercideae</taxon>
        <taxon>Bauhiniinae</taxon>
        <taxon>Bauhinia</taxon>
    </lineage>
</organism>
<gene>
    <name evidence="1" type="ORF">L6164_031344</name>
</gene>
<reference evidence="1 2" key="1">
    <citation type="journal article" date="2022" name="DNA Res.">
        <title>Chromosomal-level genome assembly of the orchid tree Bauhinia variegata (Leguminosae; Cercidoideae) supports the allotetraploid origin hypothesis of Bauhinia.</title>
        <authorList>
            <person name="Zhong Y."/>
            <person name="Chen Y."/>
            <person name="Zheng D."/>
            <person name="Pang J."/>
            <person name="Liu Y."/>
            <person name="Luo S."/>
            <person name="Meng S."/>
            <person name="Qian L."/>
            <person name="Wei D."/>
            <person name="Dai S."/>
            <person name="Zhou R."/>
        </authorList>
    </citation>
    <scope>NUCLEOTIDE SEQUENCE [LARGE SCALE GENOMIC DNA]</scope>
    <source>
        <strain evidence="1">BV-YZ2020</strain>
    </source>
</reference>